<dbReference type="InterPro" id="IPR036425">
    <property type="entry name" value="MoaB/Mog-like_dom_sf"/>
</dbReference>
<evidence type="ECO:0000259" key="2">
    <source>
        <dbReference type="SMART" id="SM00852"/>
    </source>
</evidence>
<dbReference type="InterPro" id="IPR050101">
    <property type="entry name" value="CinA"/>
</dbReference>
<evidence type="ECO:0000256" key="1">
    <source>
        <dbReference type="HAMAP-Rule" id="MF_00226"/>
    </source>
</evidence>
<dbReference type="EMBL" id="LSDB01000037">
    <property type="protein sequence ID" value="KXB57674.1"/>
    <property type="molecule type" value="Genomic_DNA"/>
</dbReference>
<reference evidence="3 4" key="1">
    <citation type="submission" date="2016-01" db="EMBL/GenBank/DDBJ databases">
        <authorList>
            <person name="Mitreva M."/>
            <person name="Pepin K.H."/>
            <person name="Mihindukulasuriya K.A."/>
            <person name="Fulton R."/>
            <person name="Fronick C."/>
            <person name="O'Laughlin M."/>
            <person name="Miner T."/>
            <person name="Herter B."/>
            <person name="Rosa B.A."/>
            <person name="Cordes M."/>
            <person name="Tomlinson C."/>
            <person name="Wollam A."/>
            <person name="Palsikar V.B."/>
            <person name="Mardis E.R."/>
            <person name="Wilson R.K."/>
        </authorList>
    </citation>
    <scope>NUCLEOTIDE SEQUENCE [LARGE SCALE GENOMIC DNA]</scope>
    <source>
        <strain evidence="3 4">KA00071</strain>
    </source>
</reference>
<proteinExistence type="inferred from homology"/>
<dbReference type="Pfam" id="PF18146">
    <property type="entry name" value="CinA_KH"/>
    <property type="match status" value="1"/>
</dbReference>
<comment type="similarity">
    <text evidence="1">Belongs to the CinA family.</text>
</comment>
<dbReference type="InterPro" id="IPR036653">
    <property type="entry name" value="CinA-like_C"/>
</dbReference>
<dbReference type="Gene3D" id="3.90.950.20">
    <property type="entry name" value="CinA-like"/>
    <property type="match status" value="1"/>
</dbReference>
<protein>
    <recommendedName>
        <fullName evidence="1">Putative competence-damage inducible protein</fullName>
    </recommendedName>
</protein>
<feature type="domain" description="MoaB/Mog" evidence="2">
    <location>
        <begin position="4"/>
        <end position="172"/>
    </location>
</feature>
<evidence type="ECO:0000313" key="4">
    <source>
        <dbReference type="Proteomes" id="UP000070467"/>
    </source>
</evidence>
<evidence type="ECO:0000313" key="3">
    <source>
        <dbReference type="EMBL" id="KXB57674.1"/>
    </source>
</evidence>
<comment type="caution">
    <text evidence="3">The sequence shown here is derived from an EMBL/GenBank/DDBJ whole genome shotgun (WGS) entry which is preliminary data.</text>
</comment>
<dbReference type="Pfam" id="PF02464">
    <property type="entry name" value="CinA"/>
    <property type="match status" value="1"/>
</dbReference>
<gene>
    <name evidence="1" type="primary">cinA</name>
    <name evidence="3" type="ORF">HMPREF1871_00825</name>
</gene>
<dbReference type="InterPro" id="IPR008136">
    <property type="entry name" value="CinA_C"/>
</dbReference>
<dbReference type="PANTHER" id="PTHR13939">
    <property type="entry name" value="NICOTINAMIDE-NUCLEOTIDE AMIDOHYDROLASE PNCC"/>
    <property type="match status" value="1"/>
</dbReference>
<dbReference type="Gene3D" id="3.40.980.10">
    <property type="entry name" value="MoaB/Mog-like domain"/>
    <property type="match status" value="1"/>
</dbReference>
<dbReference type="Proteomes" id="UP000070467">
    <property type="component" value="Unassembled WGS sequence"/>
</dbReference>
<dbReference type="SMART" id="SM00852">
    <property type="entry name" value="MoCF_biosynth"/>
    <property type="match status" value="1"/>
</dbReference>
<organism evidence="3 4">
    <name type="scientific">Gemelliphila asaccharolytica</name>
    <dbReference type="NCBI Taxonomy" id="502393"/>
    <lineage>
        <taxon>Bacteria</taxon>
        <taxon>Bacillati</taxon>
        <taxon>Bacillota</taxon>
        <taxon>Bacilli</taxon>
        <taxon>Bacillales</taxon>
        <taxon>Gemellaceae</taxon>
        <taxon>Gemelliphila</taxon>
    </lineage>
</organism>
<dbReference type="InterPro" id="IPR001453">
    <property type="entry name" value="MoaB/Mog_dom"/>
</dbReference>
<sequence>MNIELISVGTEILLGDILNTNVSFLSRELASIGINVYRHTTVGDNKKRLLKSLENAFENSDTVIITGGLGPTDDDITKECAGEFFKRDFFFDKYSFEKIKNYVDNCKNDNSLPKNNKKQAMIPENSIILENLWGTAPGIILEKENKKIILLPGPPKEMKNMFEKYVKPFLKKQSNKKFISKYIRLYGIYESTLEEKIKHILIKQTNPTVALYAKSTEVLIRVTASGTNNVTINNLIENKIKEIKDIVGDYIYLIGDEGVANTQSELSSVVAKMLINNSLTISTAESITGGMIASSLIDNEGISKSFIEGIVCYSNESKMNNLDVKLSTLDKYTAVSKEVALEMLIGIKNKTKTDISIITTGYASQMKNSEINVGLVYIGIYYKDNKIIKKYELKGNRNKIREKVTKEALNLIRKLILDDYKE</sequence>
<dbReference type="NCBIfam" id="TIGR00199">
    <property type="entry name" value="PncC_domain"/>
    <property type="match status" value="1"/>
</dbReference>
<dbReference type="SUPFAM" id="SSF142433">
    <property type="entry name" value="CinA-like"/>
    <property type="match status" value="1"/>
</dbReference>
<accession>A0ABR5TLG4</accession>
<dbReference type="NCBIfam" id="TIGR00177">
    <property type="entry name" value="molyb_syn"/>
    <property type="match status" value="1"/>
</dbReference>
<dbReference type="InterPro" id="IPR041424">
    <property type="entry name" value="CinA_KH"/>
</dbReference>
<dbReference type="CDD" id="cd00885">
    <property type="entry name" value="cinA"/>
    <property type="match status" value="1"/>
</dbReference>
<dbReference type="Pfam" id="PF00994">
    <property type="entry name" value="MoCF_biosynth"/>
    <property type="match status" value="1"/>
</dbReference>
<dbReference type="Gene3D" id="3.30.70.2860">
    <property type="match status" value="1"/>
</dbReference>
<dbReference type="PIRSF" id="PIRSF006728">
    <property type="entry name" value="CinA"/>
    <property type="match status" value="1"/>
</dbReference>
<name>A0ABR5TLG4_9BACL</name>
<keyword evidence="4" id="KW-1185">Reference proteome</keyword>
<dbReference type="HAMAP" id="MF_00226_B">
    <property type="entry name" value="CinA_B"/>
    <property type="match status" value="1"/>
</dbReference>
<dbReference type="NCBIfam" id="TIGR00200">
    <property type="entry name" value="cinA_nterm"/>
    <property type="match status" value="1"/>
</dbReference>
<dbReference type="RefSeq" id="WP_066130323.1">
    <property type="nucleotide sequence ID" value="NZ_KQ959887.1"/>
</dbReference>
<dbReference type="SUPFAM" id="SSF53218">
    <property type="entry name" value="Molybdenum cofactor biosynthesis proteins"/>
    <property type="match status" value="1"/>
</dbReference>
<dbReference type="PANTHER" id="PTHR13939:SF0">
    <property type="entry name" value="NMN AMIDOHYDROLASE-LIKE PROTEIN YFAY"/>
    <property type="match status" value="1"/>
</dbReference>
<dbReference type="NCBIfam" id="NF001813">
    <property type="entry name" value="PRK00549.1"/>
    <property type="match status" value="1"/>
</dbReference>
<dbReference type="InterPro" id="IPR008135">
    <property type="entry name" value="Competence-induced_CinA"/>
</dbReference>